<dbReference type="OrthoDB" id="1360610at2"/>
<dbReference type="EMBL" id="MAYH01000023">
    <property type="protein sequence ID" value="OCA72337.1"/>
    <property type="molecule type" value="Genomic_DNA"/>
</dbReference>
<reference evidence="1 2" key="1">
    <citation type="submission" date="2016-07" db="EMBL/GenBank/DDBJ databases">
        <authorList>
            <person name="Jeong J.-J."/>
            <person name="Kim D.W."/>
            <person name="Sang M.K."/>
            <person name="Choi I.-G."/>
            <person name="Kim K.D."/>
        </authorList>
    </citation>
    <scope>NUCLEOTIDE SEQUENCE [LARGE SCALE GENOMIC DNA]</scope>
    <source>
        <strain evidence="1 2">UTM-3</strain>
    </source>
</reference>
<sequence length="196" mass="23088">MRVYLLLLSFFGMVSCDSQKNNLLSIPFDQPVTGLIHTNKLQETQDVNYGIYSYQTDQLDKFRIGSINLKSYAYPNSAAADYNSLQIYVDNRKSQKYLGFRYTSVKQDEITSLVEQLKKQYPEFERRKDSFGETYFWDIKSLNAWLFYYPSFSTDKNDKNFLNSNFLFVKKGTRVENSKDASVFTIWQLMEAQYPK</sequence>
<accession>A0A1B8ZLB8</accession>
<dbReference type="PROSITE" id="PS51257">
    <property type="entry name" value="PROKAR_LIPOPROTEIN"/>
    <property type="match status" value="1"/>
</dbReference>
<gene>
    <name evidence="1" type="ORF">BBI01_09410</name>
</gene>
<comment type="caution">
    <text evidence="1">The sequence shown here is derived from an EMBL/GenBank/DDBJ whole genome shotgun (WGS) entry which is preliminary data.</text>
</comment>
<keyword evidence="2" id="KW-1185">Reference proteome</keyword>
<dbReference type="AlphaFoldDB" id="A0A1B8ZLB8"/>
<dbReference type="Proteomes" id="UP000092651">
    <property type="component" value="Unassembled WGS sequence"/>
</dbReference>
<dbReference type="RefSeq" id="WP_065394561.1">
    <property type="nucleotide sequence ID" value="NZ_MAYH01000023.1"/>
</dbReference>
<protein>
    <recommendedName>
        <fullName evidence="3">Lipoprotein</fullName>
    </recommendedName>
</protein>
<evidence type="ECO:0008006" key="3">
    <source>
        <dbReference type="Google" id="ProtNLM"/>
    </source>
</evidence>
<proteinExistence type="predicted"/>
<evidence type="ECO:0000313" key="2">
    <source>
        <dbReference type="Proteomes" id="UP000092651"/>
    </source>
</evidence>
<evidence type="ECO:0000313" key="1">
    <source>
        <dbReference type="EMBL" id="OCA72337.1"/>
    </source>
</evidence>
<name>A0A1B8ZLB8_9FLAO</name>
<organism evidence="1 2">
    <name type="scientific">Chryseobacterium artocarpi</name>
    <dbReference type="NCBI Taxonomy" id="1414727"/>
    <lineage>
        <taxon>Bacteria</taxon>
        <taxon>Pseudomonadati</taxon>
        <taxon>Bacteroidota</taxon>
        <taxon>Flavobacteriia</taxon>
        <taxon>Flavobacteriales</taxon>
        <taxon>Weeksellaceae</taxon>
        <taxon>Chryseobacterium group</taxon>
        <taxon>Chryseobacterium</taxon>
    </lineage>
</organism>